<feature type="region of interest" description="Disordered" evidence="2">
    <location>
        <begin position="43"/>
        <end position="127"/>
    </location>
</feature>
<dbReference type="AlphaFoldDB" id="A0AAE0KU97"/>
<dbReference type="PANTHER" id="PTHR12756">
    <property type="entry name" value="CYTOSOLIC CARBOXYPEPTIDASE"/>
    <property type="match status" value="1"/>
</dbReference>
<dbReference type="Proteomes" id="UP001190700">
    <property type="component" value="Unassembled WGS sequence"/>
</dbReference>
<evidence type="ECO:0000313" key="5">
    <source>
        <dbReference type="Proteomes" id="UP001190700"/>
    </source>
</evidence>
<organism evidence="4 5">
    <name type="scientific">Cymbomonas tetramitiformis</name>
    <dbReference type="NCBI Taxonomy" id="36881"/>
    <lineage>
        <taxon>Eukaryota</taxon>
        <taxon>Viridiplantae</taxon>
        <taxon>Chlorophyta</taxon>
        <taxon>Pyramimonadophyceae</taxon>
        <taxon>Pyramimonadales</taxon>
        <taxon>Pyramimonadaceae</taxon>
        <taxon>Cymbomonas</taxon>
    </lineage>
</organism>
<reference evidence="4 5" key="1">
    <citation type="journal article" date="2015" name="Genome Biol. Evol.">
        <title>Comparative Genomics of a Bacterivorous Green Alga Reveals Evolutionary Causalities and Consequences of Phago-Mixotrophic Mode of Nutrition.</title>
        <authorList>
            <person name="Burns J.A."/>
            <person name="Paasch A."/>
            <person name="Narechania A."/>
            <person name="Kim E."/>
        </authorList>
    </citation>
    <scope>NUCLEOTIDE SEQUENCE [LARGE SCALE GENOMIC DNA]</scope>
    <source>
        <strain evidence="4 5">PLY_AMNH</strain>
    </source>
</reference>
<proteinExistence type="predicted"/>
<feature type="non-terminal residue" evidence="4">
    <location>
        <position position="294"/>
    </location>
</feature>
<dbReference type="PANTHER" id="PTHR12756:SF12">
    <property type="entry name" value="CYTOSOLIC CARBOXYPEPTIDASE-LIKE PROTEIN 5"/>
    <property type="match status" value="1"/>
</dbReference>
<comment type="cofactor">
    <cofactor evidence="1">
        <name>Zn(2+)</name>
        <dbReference type="ChEBI" id="CHEBI:29105"/>
    </cofactor>
</comment>
<evidence type="ECO:0000313" key="4">
    <source>
        <dbReference type="EMBL" id="KAK3261003.1"/>
    </source>
</evidence>
<feature type="compositionally biased region" description="Polar residues" evidence="2">
    <location>
        <begin position="43"/>
        <end position="52"/>
    </location>
</feature>
<feature type="compositionally biased region" description="Low complexity" evidence="2">
    <location>
        <begin position="80"/>
        <end position="105"/>
    </location>
</feature>
<name>A0AAE0KU97_9CHLO</name>
<dbReference type="Pfam" id="PF18027">
    <property type="entry name" value="Pepdidase_M14_N"/>
    <property type="match status" value="1"/>
</dbReference>
<gene>
    <name evidence="4" type="ORF">CYMTET_30071</name>
</gene>
<evidence type="ECO:0000259" key="3">
    <source>
        <dbReference type="Pfam" id="PF18027"/>
    </source>
</evidence>
<dbReference type="EMBL" id="LGRX02017241">
    <property type="protein sequence ID" value="KAK3261003.1"/>
    <property type="molecule type" value="Genomic_DNA"/>
</dbReference>
<keyword evidence="5" id="KW-1185">Reference proteome</keyword>
<accession>A0AAE0KU97</accession>
<dbReference type="InterPro" id="IPR050821">
    <property type="entry name" value="Cytosolic_carboxypeptidase"/>
</dbReference>
<feature type="domain" description="Cytosolic carboxypeptidase N-terminal" evidence="3">
    <location>
        <begin position="161"/>
        <end position="283"/>
    </location>
</feature>
<evidence type="ECO:0000256" key="1">
    <source>
        <dbReference type="ARBA" id="ARBA00001947"/>
    </source>
</evidence>
<dbReference type="InterPro" id="IPR040626">
    <property type="entry name" value="Pepdidase_M14_N"/>
</dbReference>
<protein>
    <recommendedName>
        <fullName evidence="3">Cytosolic carboxypeptidase N-terminal domain-containing protein</fullName>
    </recommendedName>
</protein>
<sequence length="294" mass="32903">MPPNMRERQRNRVDNLLRDVNKLKIDQKSKEVGGEFLTCTSAPVTVARASSASKEKDTKESTTLPAVDAASKNLGRPPFGSSTTRTGRKSTTTVPPAPPASGTTSRVPSARRGSWPSARPGAAIPNTSPTIYEDLPLEPVHSPASEKFKEQCKWQLGKYTIRADFDSANLAKAKVGPSDHEFELWTQPDNGGTPYETGHRTWFYFGISGFSGGEVVFFTMKNLNKQSKLYSNDFRPVFRSSPSMNRWERSQQQVVYNTTDEGNFEIRFKHKFTEATDKEVFFAFCYPFSCTENE</sequence>
<comment type="caution">
    <text evidence="4">The sequence shown here is derived from an EMBL/GenBank/DDBJ whole genome shotgun (WGS) entry which is preliminary data.</text>
</comment>
<evidence type="ECO:0000256" key="2">
    <source>
        <dbReference type="SAM" id="MobiDB-lite"/>
    </source>
</evidence>
<dbReference type="Gene3D" id="2.60.40.3120">
    <property type="match status" value="1"/>
</dbReference>